<protein>
    <recommendedName>
        <fullName evidence="1">Virulence-associated protein E-like domain-containing protein</fullName>
    </recommendedName>
</protein>
<accession>A0A0G8AT64</accession>
<dbReference type="Pfam" id="PF05272">
    <property type="entry name" value="VapE-like_dom"/>
    <property type="match status" value="1"/>
</dbReference>
<reference evidence="2 3" key="1">
    <citation type="submission" date="2015-02" db="EMBL/GenBank/DDBJ databases">
        <authorList>
            <person name="Slaby B."/>
            <person name="Hentschel U."/>
        </authorList>
    </citation>
    <scope>NUCLEOTIDE SEQUENCE [LARGE SCALE GENOMIC DNA]</scope>
    <source>
        <strain evidence="2">15L</strain>
    </source>
</reference>
<proteinExistence type="predicted"/>
<dbReference type="PATRIC" id="fig|1608419.3.peg.842"/>
<evidence type="ECO:0000259" key="1">
    <source>
        <dbReference type="Pfam" id="PF05272"/>
    </source>
</evidence>
<dbReference type="InterPro" id="IPR007936">
    <property type="entry name" value="VapE-like_dom"/>
</dbReference>
<gene>
    <name evidence="2" type="ORF">TQ37_08375</name>
</gene>
<reference evidence="2 3" key="2">
    <citation type="submission" date="2015-05" db="EMBL/GenBank/DDBJ databases">
        <title>Lifestyle Evolution in Cyanobacterial Symbionts of Sponges.</title>
        <authorList>
            <person name="Burgsdorf I."/>
            <person name="Slaby B.M."/>
            <person name="Handley K.M."/>
            <person name="Haber M."/>
            <person name="Blom J."/>
            <person name="Marshall C.W."/>
            <person name="Gilbert J.A."/>
            <person name="Hentschel U."/>
            <person name="Steindler L."/>
        </authorList>
    </citation>
    <scope>NUCLEOTIDE SEQUENCE [LARGE SCALE GENOMIC DNA]</scope>
    <source>
        <strain evidence="2">15L</strain>
    </source>
</reference>
<dbReference type="Proteomes" id="UP000035037">
    <property type="component" value="Unassembled WGS sequence"/>
</dbReference>
<dbReference type="AlphaFoldDB" id="A0A0G8AT64"/>
<evidence type="ECO:0000313" key="2">
    <source>
        <dbReference type="EMBL" id="KKZ10731.1"/>
    </source>
</evidence>
<sequence length="97" mass="11084">MEACFLKSIRGFFDPTHSRYTMPVLVGKKGVGKGEFIQALSGKEWCGVIRTVPSHTWKKKDLVAMHHLAFIEMRGMKFPRSRNGWISARRLADTECD</sequence>
<feature type="domain" description="Virulence-associated protein E-like" evidence="1">
    <location>
        <begin position="2"/>
        <end position="77"/>
    </location>
</feature>
<dbReference type="EMBL" id="JYFQ01000169">
    <property type="protein sequence ID" value="KKZ10731.1"/>
    <property type="molecule type" value="Genomic_DNA"/>
</dbReference>
<name>A0A0G8AT64_9SYNE</name>
<evidence type="ECO:0000313" key="3">
    <source>
        <dbReference type="Proteomes" id="UP000035037"/>
    </source>
</evidence>
<organism evidence="2 3">
    <name type="scientific">Candidatus Synechococcus spongiarum 15L</name>
    <dbReference type="NCBI Taxonomy" id="1608419"/>
    <lineage>
        <taxon>Bacteria</taxon>
        <taxon>Bacillati</taxon>
        <taxon>Cyanobacteriota</taxon>
        <taxon>Cyanophyceae</taxon>
        <taxon>Synechococcales</taxon>
        <taxon>Synechococcaceae</taxon>
        <taxon>Synechococcus</taxon>
    </lineage>
</organism>
<comment type="caution">
    <text evidence="2">The sequence shown here is derived from an EMBL/GenBank/DDBJ whole genome shotgun (WGS) entry which is preliminary data.</text>
</comment>